<feature type="non-terminal residue" evidence="2">
    <location>
        <position position="1"/>
    </location>
</feature>
<proteinExistence type="predicted"/>
<reference evidence="2 3" key="1">
    <citation type="journal article" date="2013" name="Curr. Biol.">
        <title>The Genome of the Foraminiferan Reticulomyxa filosa.</title>
        <authorList>
            <person name="Glockner G."/>
            <person name="Hulsmann N."/>
            <person name="Schleicher M."/>
            <person name="Noegel A.A."/>
            <person name="Eichinger L."/>
            <person name="Gallinger C."/>
            <person name="Pawlowski J."/>
            <person name="Sierra R."/>
            <person name="Euteneuer U."/>
            <person name="Pillet L."/>
            <person name="Moustafa A."/>
            <person name="Platzer M."/>
            <person name="Groth M."/>
            <person name="Szafranski K."/>
            <person name="Schliwa M."/>
        </authorList>
    </citation>
    <scope>NUCLEOTIDE SEQUENCE [LARGE SCALE GENOMIC DNA]</scope>
</reference>
<evidence type="ECO:0000256" key="1">
    <source>
        <dbReference type="SAM" id="MobiDB-lite"/>
    </source>
</evidence>
<sequence>RLLQKDPKQRMSWTEFFAHPWLLCNKNVEQSKNNGYDCKDEQQCKTGKVKEETKEKENSSCVPQQKVNIDKNCNRQHVQKDGHLDRHSNLKLPIFSVTPLLLISSLINSQKKKKKKKSNETQSHKNNNMNLKSTQIKFEQLKQLEQYANLLLEIGDRKVSQDEVGNALLLYLKGLDLHDHVTTQIQLWLNSYSCILVHTNTSPQTQHNEENTHSDNDDPSSPMTLKTYSQMFSQLLLESVEKFCSYCQRGQAIRRLCEQNQLTFQMTTSNVNELLYNEAIQLSRKAASDLMLGDTSSVEPRLQQAQLLFQYLSSLPQILSVDKMTLDKC</sequence>
<accession>X6LHU7</accession>
<name>X6LHU7_RETFI</name>
<gene>
    <name evidence="2" type="ORF">RFI_36529</name>
</gene>
<keyword evidence="3" id="KW-1185">Reference proteome</keyword>
<evidence type="ECO:0000313" key="2">
    <source>
        <dbReference type="EMBL" id="ETO00911.1"/>
    </source>
</evidence>
<dbReference type="EMBL" id="ASPP01039687">
    <property type="protein sequence ID" value="ETO00911.1"/>
    <property type="molecule type" value="Genomic_DNA"/>
</dbReference>
<feature type="compositionally biased region" description="Basic and acidic residues" evidence="1">
    <location>
        <begin position="207"/>
        <end position="216"/>
    </location>
</feature>
<dbReference type="AlphaFoldDB" id="X6LHU7"/>
<dbReference type="Proteomes" id="UP000023152">
    <property type="component" value="Unassembled WGS sequence"/>
</dbReference>
<comment type="caution">
    <text evidence="2">The sequence shown here is derived from an EMBL/GenBank/DDBJ whole genome shotgun (WGS) entry which is preliminary data.</text>
</comment>
<protein>
    <recommendedName>
        <fullName evidence="4">Protein kinase domain-containing protein</fullName>
    </recommendedName>
</protein>
<feature type="region of interest" description="Disordered" evidence="1">
    <location>
        <begin position="203"/>
        <end position="223"/>
    </location>
</feature>
<organism evidence="2 3">
    <name type="scientific">Reticulomyxa filosa</name>
    <dbReference type="NCBI Taxonomy" id="46433"/>
    <lineage>
        <taxon>Eukaryota</taxon>
        <taxon>Sar</taxon>
        <taxon>Rhizaria</taxon>
        <taxon>Retaria</taxon>
        <taxon>Foraminifera</taxon>
        <taxon>Monothalamids</taxon>
        <taxon>Reticulomyxidae</taxon>
        <taxon>Reticulomyxa</taxon>
    </lineage>
</organism>
<evidence type="ECO:0008006" key="4">
    <source>
        <dbReference type="Google" id="ProtNLM"/>
    </source>
</evidence>
<evidence type="ECO:0000313" key="3">
    <source>
        <dbReference type="Proteomes" id="UP000023152"/>
    </source>
</evidence>